<keyword evidence="1" id="KW-0472">Membrane</keyword>
<organism evidence="2 3">
    <name type="scientific">Aplosporella prunicola CBS 121167</name>
    <dbReference type="NCBI Taxonomy" id="1176127"/>
    <lineage>
        <taxon>Eukaryota</taxon>
        <taxon>Fungi</taxon>
        <taxon>Dikarya</taxon>
        <taxon>Ascomycota</taxon>
        <taxon>Pezizomycotina</taxon>
        <taxon>Dothideomycetes</taxon>
        <taxon>Dothideomycetes incertae sedis</taxon>
        <taxon>Botryosphaeriales</taxon>
        <taxon>Aplosporellaceae</taxon>
        <taxon>Aplosporella</taxon>
    </lineage>
</organism>
<keyword evidence="1" id="KW-1133">Transmembrane helix</keyword>
<evidence type="ECO:0000313" key="3">
    <source>
        <dbReference type="Proteomes" id="UP000799438"/>
    </source>
</evidence>
<name>A0A6A6B0R7_9PEZI</name>
<protein>
    <submittedName>
        <fullName evidence="2">Uncharacterized protein</fullName>
    </submittedName>
</protein>
<evidence type="ECO:0000313" key="2">
    <source>
        <dbReference type="EMBL" id="KAF2137023.1"/>
    </source>
</evidence>
<dbReference type="EMBL" id="ML995508">
    <property type="protein sequence ID" value="KAF2137023.1"/>
    <property type="molecule type" value="Genomic_DNA"/>
</dbReference>
<dbReference type="RefSeq" id="XP_033392741.1">
    <property type="nucleotide sequence ID" value="XM_033539405.1"/>
</dbReference>
<proteinExistence type="predicted"/>
<keyword evidence="3" id="KW-1185">Reference proteome</keyword>
<dbReference type="OrthoDB" id="3692311at2759"/>
<feature type="transmembrane region" description="Helical" evidence="1">
    <location>
        <begin position="98"/>
        <end position="121"/>
    </location>
</feature>
<dbReference type="GeneID" id="54296901"/>
<feature type="transmembrane region" description="Helical" evidence="1">
    <location>
        <begin position="520"/>
        <end position="540"/>
    </location>
</feature>
<feature type="transmembrane region" description="Helical" evidence="1">
    <location>
        <begin position="46"/>
        <end position="65"/>
    </location>
</feature>
<dbReference type="AlphaFoldDB" id="A0A6A6B0R7"/>
<evidence type="ECO:0000256" key="1">
    <source>
        <dbReference type="SAM" id="Phobius"/>
    </source>
</evidence>
<reference evidence="2" key="1">
    <citation type="journal article" date="2020" name="Stud. Mycol.">
        <title>101 Dothideomycetes genomes: a test case for predicting lifestyles and emergence of pathogens.</title>
        <authorList>
            <person name="Haridas S."/>
            <person name="Albert R."/>
            <person name="Binder M."/>
            <person name="Bloem J."/>
            <person name="Labutti K."/>
            <person name="Salamov A."/>
            <person name="Andreopoulos B."/>
            <person name="Baker S."/>
            <person name="Barry K."/>
            <person name="Bills G."/>
            <person name="Bluhm B."/>
            <person name="Cannon C."/>
            <person name="Castanera R."/>
            <person name="Culley D."/>
            <person name="Daum C."/>
            <person name="Ezra D."/>
            <person name="Gonzalez J."/>
            <person name="Henrissat B."/>
            <person name="Kuo A."/>
            <person name="Liang C."/>
            <person name="Lipzen A."/>
            <person name="Lutzoni F."/>
            <person name="Magnuson J."/>
            <person name="Mondo S."/>
            <person name="Nolan M."/>
            <person name="Ohm R."/>
            <person name="Pangilinan J."/>
            <person name="Park H.-J."/>
            <person name="Ramirez L."/>
            <person name="Alfaro M."/>
            <person name="Sun H."/>
            <person name="Tritt A."/>
            <person name="Yoshinaga Y."/>
            <person name="Zwiers L.-H."/>
            <person name="Turgeon B."/>
            <person name="Goodwin S."/>
            <person name="Spatafora J."/>
            <person name="Crous P."/>
            <person name="Grigoriev I."/>
        </authorList>
    </citation>
    <scope>NUCLEOTIDE SEQUENCE</scope>
    <source>
        <strain evidence="2">CBS 121167</strain>
    </source>
</reference>
<accession>A0A6A6B0R7</accession>
<sequence>MEDCLHTKLTLTNSVSALGVSVLYIRGKTHSDARDVVTQAARVASTIWPIAFAAVIGPMIQVFALDKAERGTSLGMLEMLMGSQTLVSTIKSCYSLRLWGLWAVLLIALWTLSPVGGQAILRSISLERSVEKTNHALIYHPVNNITSFSQSPWVGPSGTNSLFGQVRALFGTALSSFSSLPLFSNGSDPDFENTIAQLGGKAETIKAIQTDVWGNVRIPFLQLLPGYNRSDLYQWVNVPTEEVPPYESLIGVPIRGLPMGVVGNMTLQLSTFYTAFKCTSWTNMTTWLKSNHDTRFRRSTRSEKQKRFNITSPQQIVSIFMDVVKSEATTNTNHGALSVYNTLVFGTSYDELTTCTGSNTYVDTDIFCSRAVSTGPISCTSKRVRHSKDLPIASDNTVLTTVGPNRGIFAETIPWLAPSYHPVALGLLEKYLVNPSASRRQFMWWDEGNYSTLPMEVFQARLGLIFNTVVRLSMNTSITTGNGGLEMSTDRTAFGEQTFANTTGEWSYYSEPHYKLHRRWFALYAIATSLMTLCALYTIYLKSRIRAPDFLGNISALTRDSACIDVPEGGTGDDGVTRAKLLKDKWVRIQDVQPDEAVGKIAFSDTEFAGSGGRLDWDRLYR</sequence>
<keyword evidence="1" id="KW-0812">Transmembrane</keyword>
<gene>
    <name evidence="2" type="ORF">K452DRAFT_279190</name>
</gene>
<dbReference type="Proteomes" id="UP000799438">
    <property type="component" value="Unassembled WGS sequence"/>
</dbReference>